<evidence type="ECO:0000313" key="2">
    <source>
        <dbReference type="Proteomes" id="UP000749559"/>
    </source>
</evidence>
<dbReference type="Proteomes" id="UP000749559">
    <property type="component" value="Unassembled WGS sequence"/>
</dbReference>
<comment type="caution">
    <text evidence="1">The sequence shown here is derived from an EMBL/GenBank/DDBJ whole genome shotgun (WGS) entry which is preliminary data.</text>
</comment>
<dbReference type="EMBL" id="CAIIXF020000007">
    <property type="protein sequence ID" value="CAH1788109.1"/>
    <property type="molecule type" value="Genomic_DNA"/>
</dbReference>
<sequence length="177" mass="19533">MSLSFAIFSGLLMTISSAPLINRYCLHGELDVRFTREPDGHDFYCRDICTENFKHYDKICLNDPNVMKHCAAFVNCTITPTTPPSPSTTPLPTQDSGSLALKIAAPTAVTAGIILLAIVIAVYRFLNNKVPNENQEIAGEHEDQVLMVNPDVHQAVDRNKSSLVHVVPNKVEKDDDL</sequence>
<keyword evidence="2" id="KW-1185">Reference proteome</keyword>
<proteinExistence type="predicted"/>
<gene>
    <name evidence="1" type="ORF">OFUS_LOCUS13702</name>
</gene>
<organism evidence="1 2">
    <name type="scientific">Owenia fusiformis</name>
    <name type="common">Polychaete worm</name>
    <dbReference type="NCBI Taxonomy" id="6347"/>
    <lineage>
        <taxon>Eukaryota</taxon>
        <taxon>Metazoa</taxon>
        <taxon>Spiralia</taxon>
        <taxon>Lophotrochozoa</taxon>
        <taxon>Annelida</taxon>
        <taxon>Polychaeta</taxon>
        <taxon>Sedentaria</taxon>
        <taxon>Canalipalpata</taxon>
        <taxon>Sabellida</taxon>
        <taxon>Oweniida</taxon>
        <taxon>Oweniidae</taxon>
        <taxon>Owenia</taxon>
    </lineage>
</organism>
<evidence type="ECO:0000313" key="1">
    <source>
        <dbReference type="EMBL" id="CAH1788109.1"/>
    </source>
</evidence>
<reference evidence="1" key="1">
    <citation type="submission" date="2022-03" db="EMBL/GenBank/DDBJ databases">
        <authorList>
            <person name="Martin C."/>
        </authorList>
    </citation>
    <scope>NUCLEOTIDE SEQUENCE</scope>
</reference>
<protein>
    <submittedName>
        <fullName evidence="1">Uncharacterized protein</fullName>
    </submittedName>
</protein>
<dbReference type="AlphaFoldDB" id="A0A8J1UMB5"/>
<accession>A0A8J1UMB5</accession>
<name>A0A8J1UMB5_OWEFU</name>